<organism evidence="4 5">
    <name type="scientific">Orenia marismortui</name>
    <dbReference type="NCBI Taxonomy" id="46469"/>
    <lineage>
        <taxon>Bacteria</taxon>
        <taxon>Bacillati</taxon>
        <taxon>Bacillota</taxon>
        <taxon>Clostridia</taxon>
        <taxon>Halanaerobiales</taxon>
        <taxon>Halobacteroidaceae</taxon>
        <taxon>Orenia</taxon>
    </lineage>
</organism>
<evidence type="ECO:0000313" key="4">
    <source>
        <dbReference type="EMBL" id="TDX52970.1"/>
    </source>
</evidence>
<evidence type="ECO:0000313" key="5">
    <source>
        <dbReference type="Proteomes" id="UP000295832"/>
    </source>
</evidence>
<reference evidence="4 5" key="1">
    <citation type="submission" date="2019-03" db="EMBL/GenBank/DDBJ databases">
        <title>Subsurface microbial communities from deep shales in Ohio and West Virginia, USA.</title>
        <authorList>
            <person name="Wrighton K."/>
        </authorList>
    </citation>
    <scope>NUCLEOTIDE SEQUENCE [LARGE SCALE GENOMIC DNA]</scope>
    <source>
        <strain evidence="4 5">MSL 6dP</strain>
    </source>
</reference>
<dbReference type="SUPFAM" id="SSF49764">
    <property type="entry name" value="HSP20-like chaperones"/>
    <property type="match status" value="1"/>
</dbReference>
<dbReference type="InterPro" id="IPR031107">
    <property type="entry name" value="Small_HSP"/>
</dbReference>
<dbReference type="Gene3D" id="2.60.40.790">
    <property type="match status" value="1"/>
</dbReference>
<comment type="caution">
    <text evidence="4">The sequence shown here is derived from an EMBL/GenBank/DDBJ whole genome shotgun (WGS) entry which is preliminary data.</text>
</comment>
<dbReference type="PROSITE" id="PS01031">
    <property type="entry name" value="SHSP"/>
    <property type="match status" value="1"/>
</dbReference>
<feature type="domain" description="SHSP" evidence="3">
    <location>
        <begin position="28"/>
        <end position="140"/>
    </location>
</feature>
<accession>A0A4R8H2X9</accession>
<proteinExistence type="inferred from homology"/>
<keyword evidence="5" id="KW-1185">Reference proteome</keyword>
<dbReference type="STRING" id="926561.GCA_000379025_00430"/>
<gene>
    <name evidence="4" type="ORF">C7959_10498</name>
</gene>
<dbReference type="EMBL" id="SOEG01000004">
    <property type="protein sequence ID" value="TDX52970.1"/>
    <property type="molecule type" value="Genomic_DNA"/>
</dbReference>
<dbReference type="Pfam" id="PF00011">
    <property type="entry name" value="HSP20"/>
    <property type="match status" value="1"/>
</dbReference>
<dbReference type="Proteomes" id="UP000295832">
    <property type="component" value="Unassembled WGS sequence"/>
</dbReference>
<keyword evidence="4" id="KW-0346">Stress response</keyword>
<evidence type="ECO:0000256" key="2">
    <source>
        <dbReference type="RuleBase" id="RU003616"/>
    </source>
</evidence>
<dbReference type="RefSeq" id="WP_134115215.1">
    <property type="nucleotide sequence ID" value="NZ_SOEG01000004.1"/>
</dbReference>
<evidence type="ECO:0000256" key="1">
    <source>
        <dbReference type="PROSITE-ProRule" id="PRU00285"/>
    </source>
</evidence>
<protein>
    <submittedName>
        <fullName evidence="4">Heat shock protein Hsp20</fullName>
    </submittedName>
</protein>
<dbReference type="PANTHER" id="PTHR11527">
    <property type="entry name" value="HEAT-SHOCK PROTEIN 20 FAMILY MEMBER"/>
    <property type="match status" value="1"/>
</dbReference>
<name>A0A4R8H2X9_9FIRM</name>
<sequence>MFEPLSTRKKELTSNLKSFWNETSFFNNSMDMANIGFETDIKEDNKKYIITANLPGLNKEDISIEADKNYLTISANNERLVKEERKQNHIYRESHISNYQRSFYINNTITSEITAKFDNDILKINIPKKNTSTKHKIDIN</sequence>
<dbReference type="AlphaFoldDB" id="A0A4R8H2X9"/>
<evidence type="ECO:0000259" key="3">
    <source>
        <dbReference type="PROSITE" id="PS01031"/>
    </source>
</evidence>
<dbReference type="InterPro" id="IPR008978">
    <property type="entry name" value="HSP20-like_chaperone"/>
</dbReference>
<comment type="similarity">
    <text evidence="1 2">Belongs to the small heat shock protein (HSP20) family.</text>
</comment>
<dbReference type="InterPro" id="IPR002068">
    <property type="entry name" value="A-crystallin/Hsp20_dom"/>
</dbReference>